<proteinExistence type="predicted"/>
<organism evidence="3 4">
    <name type="scientific">Hwanghaeella grinnelliae</name>
    <dbReference type="NCBI Taxonomy" id="2500179"/>
    <lineage>
        <taxon>Bacteria</taxon>
        <taxon>Pseudomonadati</taxon>
        <taxon>Pseudomonadota</taxon>
        <taxon>Alphaproteobacteria</taxon>
        <taxon>Rhodospirillales</taxon>
        <taxon>Rhodospirillaceae</taxon>
        <taxon>Hwanghaeella</taxon>
    </lineage>
</organism>
<dbReference type="Gene3D" id="1.20.140.90">
    <property type="entry name" value="Malonyl-CoA decarboxylase, oligemerization domain"/>
    <property type="match status" value="1"/>
</dbReference>
<dbReference type="AlphaFoldDB" id="A0A437QKE9"/>
<name>A0A437QKE9_9PROT</name>
<dbReference type="Pfam" id="PF05292">
    <property type="entry name" value="MCD"/>
    <property type="match status" value="1"/>
</dbReference>
<feature type="domain" description="Malonyl-CoA decarboxylase C-terminal" evidence="1">
    <location>
        <begin position="184"/>
        <end position="441"/>
    </location>
</feature>
<dbReference type="RefSeq" id="WP_127767314.1">
    <property type="nucleotide sequence ID" value="NZ_SADE01000003.1"/>
</dbReference>
<gene>
    <name evidence="3" type="ORF">EOI86_19355</name>
</gene>
<dbReference type="GO" id="GO:0050080">
    <property type="term" value="F:malonyl-CoA decarboxylase activity"/>
    <property type="evidence" value="ECO:0007669"/>
    <property type="project" value="InterPro"/>
</dbReference>
<dbReference type="InterPro" id="IPR007956">
    <property type="entry name" value="Malonyl_CoA_deC_C"/>
</dbReference>
<dbReference type="PANTHER" id="PTHR28641">
    <property type="match status" value="1"/>
</dbReference>
<dbReference type="InterPro" id="IPR042303">
    <property type="entry name" value="Malonyl_CoA_deC_C_sf"/>
</dbReference>
<dbReference type="Proteomes" id="UP000287447">
    <property type="component" value="Unassembled WGS sequence"/>
</dbReference>
<dbReference type="GO" id="GO:0006633">
    <property type="term" value="P:fatty acid biosynthetic process"/>
    <property type="evidence" value="ECO:0007669"/>
    <property type="project" value="InterPro"/>
</dbReference>
<dbReference type="EMBL" id="SADE01000003">
    <property type="protein sequence ID" value="RVU34993.1"/>
    <property type="molecule type" value="Genomic_DNA"/>
</dbReference>
<dbReference type="InterPro" id="IPR038351">
    <property type="entry name" value="MCD_N_sf"/>
</dbReference>
<evidence type="ECO:0000313" key="4">
    <source>
        <dbReference type="Proteomes" id="UP000287447"/>
    </source>
</evidence>
<reference evidence="4" key="1">
    <citation type="submission" date="2019-01" db="EMBL/GenBank/DDBJ databases">
        <title>Gri0909 isolated from a small marine red alga.</title>
        <authorList>
            <person name="Kim J."/>
            <person name="Jeong S.E."/>
            <person name="Jeon C.O."/>
        </authorList>
    </citation>
    <scope>NUCLEOTIDE SEQUENCE [LARGE SCALE GENOMIC DNA]</scope>
    <source>
        <strain evidence="4">Gri0909</strain>
    </source>
</reference>
<accession>A0A437QKE9</accession>
<dbReference type="Pfam" id="PF17408">
    <property type="entry name" value="MCD_N"/>
    <property type="match status" value="1"/>
</dbReference>
<evidence type="ECO:0000313" key="3">
    <source>
        <dbReference type="EMBL" id="RVU34993.1"/>
    </source>
</evidence>
<protein>
    <submittedName>
        <fullName evidence="3">Malonyl-CoA decarboxylase</fullName>
    </submittedName>
</protein>
<sequence length="469" mass="52834">MSDIAAQPQETLWTRTVNSVRRVWLDLGATLDSDAIPAKLEGKAADQLLERMRACIASEGGEVSARARAAQLGQYYMGLDAPGRKRFLEILASNFGPDKEKVETAIEAYHHAAPEKKARARQDLQAVLTPPRQSLLTQFNALPDGVKFLVDLRAELLRYTKESPELADLDKDLERLLVSWFDIGFLELQRITWNSPAALLEKLISYEAVHEIRSWTDLRNRLDSDRRLFAFFHPRMPMEPLIFVEVALVNGIAGSIQTLLDEDAPIVDPNAADTAIFYSISNTQRGLRGISFGNFLIKRVVEELKAEFPNLKAFSTLSPIPMFRQWLESNIAEGDPNLLTAEDRKRLKKVTGNKFGKGDLLRSVTTGDWVKDAELSEALRPALLRLCARYLVQEKRKERPLDPVARFHLSNGAQVERVNWLGDISDKGMRESAGMMVNYLYRLNDIEKNHERFAKSGFVATSSGVRGLL</sequence>
<evidence type="ECO:0000259" key="1">
    <source>
        <dbReference type="Pfam" id="PF05292"/>
    </source>
</evidence>
<keyword evidence="4" id="KW-1185">Reference proteome</keyword>
<dbReference type="InterPro" id="IPR035372">
    <property type="entry name" value="MCD_N"/>
</dbReference>
<evidence type="ECO:0000259" key="2">
    <source>
        <dbReference type="Pfam" id="PF17408"/>
    </source>
</evidence>
<comment type="caution">
    <text evidence="3">The sequence shown here is derived from an EMBL/GenBank/DDBJ whole genome shotgun (WGS) entry which is preliminary data.</text>
</comment>
<dbReference type="OrthoDB" id="5292736at2"/>
<dbReference type="Gene3D" id="3.40.630.150">
    <property type="entry name" value="Malonyl-CoA decarboxylase, catalytic domain"/>
    <property type="match status" value="1"/>
</dbReference>
<dbReference type="PANTHER" id="PTHR28641:SF1">
    <property type="entry name" value="MALONYL-COA DECARBOXYLASE, MITOCHONDRIAL"/>
    <property type="match status" value="1"/>
</dbReference>
<dbReference type="InterPro" id="IPR038917">
    <property type="entry name" value="Malonyl_CoA_deC"/>
</dbReference>
<feature type="domain" description="Malonyl-CoA decarboxylase N-terminal" evidence="2">
    <location>
        <begin position="95"/>
        <end position="181"/>
    </location>
</feature>